<dbReference type="PANTHER" id="PTHR47354">
    <property type="entry name" value="NADH OXIDOREDUCTASE HCR"/>
    <property type="match status" value="1"/>
</dbReference>
<dbReference type="SUPFAM" id="SSF52343">
    <property type="entry name" value="Ferredoxin reductase-like, C-terminal NADP-linked domain"/>
    <property type="match status" value="1"/>
</dbReference>
<dbReference type="InterPro" id="IPR008333">
    <property type="entry name" value="Cbr1-like_FAD-bd_dom"/>
</dbReference>
<name>A0A934NMF5_9NOCA</name>
<keyword evidence="7" id="KW-1185">Reference proteome</keyword>
<keyword evidence="2" id="KW-0479">Metal-binding</keyword>
<comment type="caution">
    <text evidence="6">The sequence shown here is derived from an EMBL/GenBank/DDBJ whole genome shotgun (WGS) entry which is preliminary data.</text>
</comment>
<dbReference type="PROSITE" id="PS51384">
    <property type="entry name" value="FAD_FR"/>
    <property type="match status" value="1"/>
</dbReference>
<feature type="domain" description="FAD-binding FR-type" evidence="5">
    <location>
        <begin position="408"/>
        <end position="519"/>
    </location>
</feature>
<evidence type="ECO:0000259" key="4">
    <source>
        <dbReference type="PROSITE" id="PS51085"/>
    </source>
</evidence>
<keyword evidence="2" id="KW-0001">2Fe-2S</keyword>
<feature type="domain" description="2Fe-2S ferredoxin-type" evidence="4">
    <location>
        <begin position="663"/>
        <end position="741"/>
    </location>
</feature>
<keyword evidence="2" id="KW-0408">Iron</keyword>
<dbReference type="InterPro" id="IPR036010">
    <property type="entry name" value="2Fe-2S_ferredoxin-like_sf"/>
</dbReference>
<dbReference type="InterPro" id="IPR001433">
    <property type="entry name" value="OxRdtase_FAD/NAD-bd"/>
</dbReference>
<keyword evidence="3" id="KW-0411">Iron-sulfur</keyword>
<proteinExistence type="predicted"/>
<dbReference type="GO" id="GO:0016491">
    <property type="term" value="F:oxidoreductase activity"/>
    <property type="evidence" value="ECO:0007669"/>
    <property type="project" value="InterPro"/>
</dbReference>
<dbReference type="InterPro" id="IPR012675">
    <property type="entry name" value="Beta-grasp_dom_sf"/>
</dbReference>
<dbReference type="Gene3D" id="3.10.20.30">
    <property type="match status" value="1"/>
</dbReference>
<accession>A0A934NMF5</accession>
<evidence type="ECO:0000313" key="7">
    <source>
        <dbReference type="Proteomes" id="UP000655868"/>
    </source>
</evidence>
<dbReference type="PROSITE" id="PS51085">
    <property type="entry name" value="2FE2S_FER_2"/>
    <property type="match status" value="1"/>
</dbReference>
<dbReference type="Pfam" id="PF00175">
    <property type="entry name" value="NAD_binding_1"/>
    <property type="match status" value="1"/>
</dbReference>
<evidence type="ECO:0000259" key="5">
    <source>
        <dbReference type="PROSITE" id="PS51384"/>
    </source>
</evidence>
<dbReference type="InterPro" id="IPR001041">
    <property type="entry name" value="2Fe-2S_ferredoxin-type"/>
</dbReference>
<protein>
    <submittedName>
        <fullName evidence="6">Fatty acid desaturase</fullName>
    </submittedName>
</protein>
<dbReference type="InterPro" id="IPR017938">
    <property type="entry name" value="Riboflavin_synthase-like_b-brl"/>
</dbReference>
<dbReference type="Gene3D" id="3.40.50.80">
    <property type="entry name" value="Nucleotide-binding domain of ferredoxin-NADP reductase (FNR) module"/>
    <property type="match status" value="1"/>
</dbReference>
<evidence type="ECO:0000256" key="2">
    <source>
        <dbReference type="ARBA" id="ARBA00022714"/>
    </source>
</evidence>
<dbReference type="Pfam" id="PF00111">
    <property type="entry name" value="Fer2"/>
    <property type="match status" value="1"/>
</dbReference>
<comment type="cofactor">
    <cofactor evidence="1">
        <name>FAD</name>
        <dbReference type="ChEBI" id="CHEBI:57692"/>
    </cofactor>
</comment>
<dbReference type="GO" id="GO:0006629">
    <property type="term" value="P:lipid metabolic process"/>
    <property type="evidence" value="ECO:0007669"/>
    <property type="project" value="InterPro"/>
</dbReference>
<sequence>MTRSIIYRSIEPGLSAAVTELYEEAKAKVGDEDLAHIRNVAAYSQAIKERSRELLRDGGTPDSVRRGAVQYALHMLLEFSELGHNILHGSYDHLDDEQFHSDRWQWDINADPNEWKVMHHQNHHPFTNIVDKDHDLGYMVARVQPGQDWLAHHVAQLAWVPGVLLSHMYYFGFYTAFSAARTEGRPILHPATAKAMSTVIAEHAWRDYIREPLLAGPRFLHTLVGNHVGTTLGTGFTLLLVALEHHTPNVEVFHDPGPDETPDQYYERQIRATTNFDRSARLDSWLQSMLADVDYPTPPDFEVFYGGLDTHLEHHLFPDLPPNRQRELQQDVRELCARYDLPYNTFPFADLIPFALRQLAILAFPVGEREGRNPLRLLRAPFDTVKRLAYGARFKLNPESPYLEAPRFFDAKAKVLSSKVHADGQARSFKIARPRGWDDITWDAGAFVSVRVEVGDETLVRQYSLLNDSAGAEHFEICVKRVQDGRVSNHLNRAVRSGHRITLVGPPTSVGPFVLKELPKRPVFVAGGVGITPVLSMIRKIAREAPDTDAVLLYFNRDARSIIFDRELRDLAARTNLRVLNFCDEQPPARRKDILQERISADLLQRFVPDIAERDVYVCAPGAVIDLARTFCSELGLPETRFHTESFVPPALERPSEGADDSYRVKFRRSEIELDVDGCTTLLEAARSVGIDVPSGCERGLCRACVTGKFRGVTQLDESGAQLARITVCNSLPRSDIELDL</sequence>
<dbReference type="InterPro" id="IPR050415">
    <property type="entry name" value="MRET"/>
</dbReference>
<dbReference type="GO" id="GO:0051537">
    <property type="term" value="F:2 iron, 2 sulfur cluster binding"/>
    <property type="evidence" value="ECO:0007669"/>
    <property type="project" value="UniProtKB-KW"/>
</dbReference>
<dbReference type="InterPro" id="IPR005804">
    <property type="entry name" value="FA_desaturase_dom"/>
</dbReference>
<dbReference type="CDD" id="cd00207">
    <property type="entry name" value="fer2"/>
    <property type="match status" value="1"/>
</dbReference>
<dbReference type="Gene3D" id="2.40.30.10">
    <property type="entry name" value="Translation factors"/>
    <property type="match status" value="1"/>
</dbReference>
<dbReference type="Pfam" id="PF00487">
    <property type="entry name" value="FA_desaturase"/>
    <property type="match status" value="1"/>
</dbReference>
<dbReference type="SUPFAM" id="SSF63380">
    <property type="entry name" value="Riboflavin synthase domain-like"/>
    <property type="match status" value="1"/>
</dbReference>
<dbReference type="Pfam" id="PF00970">
    <property type="entry name" value="FAD_binding_6"/>
    <property type="match status" value="1"/>
</dbReference>
<reference evidence="6" key="1">
    <citation type="submission" date="2020-12" db="EMBL/GenBank/DDBJ databases">
        <title>Antrihabitans popcorni sp. nov. and Antrihabitans auranticaus sp. nov., isolated from a larva cave.</title>
        <authorList>
            <person name="Lee S.D."/>
            <person name="Kim I.S."/>
        </authorList>
    </citation>
    <scope>NUCLEOTIDE SEQUENCE</scope>
    <source>
        <strain evidence="6">YC3-6</strain>
    </source>
</reference>
<dbReference type="SUPFAM" id="SSF54292">
    <property type="entry name" value="2Fe-2S ferredoxin-like"/>
    <property type="match status" value="1"/>
</dbReference>
<dbReference type="AlphaFoldDB" id="A0A934NMF5"/>
<evidence type="ECO:0000256" key="3">
    <source>
        <dbReference type="ARBA" id="ARBA00023014"/>
    </source>
</evidence>
<dbReference type="RefSeq" id="WP_199701870.1">
    <property type="nucleotide sequence ID" value="NZ_JAEMNV010000001.1"/>
</dbReference>
<gene>
    <name evidence="6" type="ORF">JGU71_03180</name>
</gene>
<dbReference type="PRINTS" id="PR00409">
    <property type="entry name" value="PHDIOXRDTASE"/>
</dbReference>
<dbReference type="Proteomes" id="UP000655868">
    <property type="component" value="Unassembled WGS sequence"/>
</dbReference>
<organism evidence="6 7">
    <name type="scientific">Antrihabitans stalagmiti</name>
    <dbReference type="NCBI Taxonomy" id="2799499"/>
    <lineage>
        <taxon>Bacteria</taxon>
        <taxon>Bacillati</taxon>
        <taxon>Actinomycetota</taxon>
        <taxon>Actinomycetes</taxon>
        <taxon>Mycobacteriales</taxon>
        <taxon>Nocardiaceae</taxon>
        <taxon>Antrihabitans</taxon>
    </lineage>
</organism>
<dbReference type="InterPro" id="IPR017927">
    <property type="entry name" value="FAD-bd_FR_type"/>
</dbReference>
<dbReference type="PANTHER" id="PTHR47354:SF5">
    <property type="entry name" value="PROTEIN RFBI"/>
    <property type="match status" value="1"/>
</dbReference>
<evidence type="ECO:0000313" key="6">
    <source>
        <dbReference type="EMBL" id="MBJ8337880.1"/>
    </source>
</evidence>
<dbReference type="InterPro" id="IPR039261">
    <property type="entry name" value="FNR_nucleotide-bd"/>
</dbReference>
<dbReference type="EMBL" id="JAEMNV010000001">
    <property type="protein sequence ID" value="MBJ8337880.1"/>
    <property type="molecule type" value="Genomic_DNA"/>
</dbReference>
<evidence type="ECO:0000256" key="1">
    <source>
        <dbReference type="ARBA" id="ARBA00001974"/>
    </source>
</evidence>